<feature type="non-terminal residue" evidence="1">
    <location>
        <position position="70"/>
    </location>
</feature>
<dbReference type="PANTHER" id="PTHR33973">
    <property type="entry name" value="OS07G0153300 PROTEIN"/>
    <property type="match status" value="1"/>
</dbReference>
<gene>
    <name evidence="1" type="ORF">ACJRO7_005307</name>
</gene>
<dbReference type="Proteomes" id="UP001634007">
    <property type="component" value="Unassembled WGS sequence"/>
</dbReference>
<organism evidence="1 2">
    <name type="scientific">Eucalyptus globulus</name>
    <name type="common">Tasmanian blue gum</name>
    <dbReference type="NCBI Taxonomy" id="34317"/>
    <lineage>
        <taxon>Eukaryota</taxon>
        <taxon>Viridiplantae</taxon>
        <taxon>Streptophyta</taxon>
        <taxon>Embryophyta</taxon>
        <taxon>Tracheophyta</taxon>
        <taxon>Spermatophyta</taxon>
        <taxon>Magnoliopsida</taxon>
        <taxon>eudicotyledons</taxon>
        <taxon>Gunneridae</taxon>
        <taxon>Pentapetalae</taxon>
        <taxon>rosids</taxon>
        <taxon>malvids</taxon>
        <taxon>Myrtales</taxon>
        <taxon>Myrtaceae</taxon>
        <taxon>Myrtoideae</taxon>
        <taxon>Eucalypteae</taxon>
        <taxon>Eucalyptus</taxon>
    </lineage>
</organism>
<proteinExistence type="predicted"/>
<dbReference type="Pfam" id="PF07103">
    <property type="entry name" value="DUF1365"/>
    <property type="match status" value="1"/>
</dbReference>
<comment type="caution">
    <text evidence="1">The sequence shown here is derived from an EMBL/GenBank/DDBJ whole genome shotgun (WGS) entry which is preliminary data.</text>
</comment>
<dbReference type="EMBL" id="JBJKBG010000010">
    <property type="protein sequence ID" value="KAL3720468.1"/>
    <property type="molecule type" value="Genomic_DNA"/>
</dbReference>
<keyword evidence="2" id="KW-1185">Reference proteome</keyword>
<sequence length="70" mass="7545">TRSSTSTALIDLDRAPCAPPGQLSADEARQFADTSGPIFLLTIPPSVGYEQNPSSLYYCYDLEGAAQHLR</sequence>
<protein>
    <submittedName>
        <fullName evidence="1">Uncharacterized protein</fullName>
    </submittedName>
</protein>
<dbReference type="AlphaFoldDB" id="A0ABD3J2A7"/>
<dbReference type="InterPro" id="IPR010775">
    <property type="entry name" value="DUF1365"/>
</dbReference>
<evidence type="ECO:0000313" key="1">
    <source>
        <dbReference type="EMBL" id="KAL3720468.1"/>
    </source>
</evidence>
<dbReference type="PANTHER" id="PTHR33973:SF4">
    <property type="entry name" value="OS07G0153300 PROTEIN"/>
    <property type="match status" value="1"/>
</dbReference>
<feature type="non-terminal residue" evidence="1">
    <location>
        <position position="1"/>
    </location>
</feature>
<name>A0ABD3J2A7_EUCGL</name>
<reference evidence="1 2" key="1">
    <citation type="submission" date="2024-11" db="EMBL/GenBank/DDBJ databases">
        <title>Chromosome-level genome assembly of Eucalyptus globulus Labill. provides insights into its genome evolution.</title>
        <authorList>
            <person name="Li X."/>
        </authorList>
    </citation>
    <scope>NUCLEOTIDE SEQUENCE [LARGE SCALE GENOMIC DNA]</scope>
    <source>
        <strain evidence="1">CL2024</strain>
        <tissue evidence="1">Fresh tender leaves</tissue>
    </source>
</reference>
<accession>A0ABD3J2A7</accession>
<evidence type="ECO:0000313" key="2">
    <source>
        <dbReference type="Proteomes" id="UP001634007"/>
    </source>
</evidence>